<organism evidence="9 10">
    <name type="scientific">Allosaccharopolyspora coralli</name>
    <dbReference type="NCBI Taxonomy" id="2665642"/>
    <lineage>
        <taxon>Bacteria</taxon>
        <taxon>Bacillati</taxon>
        <taxon>Actinomycetota</taxon>
        <taxon>Actinomycetes</taxon>
        <taxon>Pseudonocardiales</taxon>
        <taxon>Pseudonocardiaceae</taxon>
        <taxon>Allosaccharopolyspora</taxon>
    </lineage>
</organism>
<feature type="transmembrane region" description="Helical" evidence="8">
    <location>
        <begin position="24"/>
        <end position="42"/>
    </location>
</feature>
<feature type="transmembrane region" description="Helical" evidence="8">
    <location>
        <begin position="202"/>
        <end position="228"/>
    </location>
</feature>
<evidence type="ECO:0000313" key="9">
    <source>
        <dbReference type="EMBL" id="QGK70971.1"/>
    </source>
</evidence>
<evidence type="ECO:0000256" key="2">
    <source>
        <dbReference type="ARBA" id="ARBA00010892"/>
    </source>
</evidence>
<evidence type="ECO:0000256" key="7">
    <source>
        <dbReference type="ARBA" id="ARBA00023136"/>
    </source>
</evidence>
<protein>
    <recommendedName>
        <fullName evidence="8">Nickel/cobalt efflux system</fullName>
    </recommendedName>
</protein>
<dbReference type="KEGG" id="sace:GIY23_16905"/>
<evidence type="ECO:0000313" key="10">
    <source>
        <dbReference type="Proteomes" id="UP000371041"/>
    </source>
</evidence>
<evidence type="ECO:0000256" key="8">
    <source>
        <dbReference type="RuleBase" id="RU362101"/>
    </source>
</evidence>
<accession>A0A5Q3Q8H1</accession>
<keyword evidence="7 8" id="KW-0472">Membrane</keyword>
<evidence type="ECO:0000256" key="1">
    <source>
        <dbReference type="ARBA" id="ARBA00004127"/>
    </source>
</evidence>
<feature type="transmembrane region" description="Helical" evidence="8">
    <location>
        <begin position="320"/>
        <end position="340"/>
    </location>
</feature>
<keyword evidence="5 8" id="KW-0812">Transmembrane</keyword>
<proteinExistence type="inferred from homology"/>
<dbReference type="Pfam" id="PF03824">
    <property type="entry name" value="NicO"/>
    <property type="match status" value="1"/>
</dbReference>
<evidence type="ECO:0000256" key="5">
    <source>
        <dbReference type="ARBA" id="ARBA00022692"/>
    </source>
</evidence>
<dbReference type="GO" id="GO:0015099">
    <property type="term" value="F:nickel cation transmembrane transporter activity"/>
    <property type="evidence" value="ECO:0007669"/>
    <property type="project" value="UniProtKB-UniRule"/>
</dbReference>
<dbReference type="InterPro" id="IPR011541">
    <property type="entry name" value="Ni/Co_transpt_high_affinity"/>
</dbReference>
<dbReference type="GO" id="GO:0005886">
    <property type="term" value="C:plasma membrane"/>
    <property type="evidence" value="ECO:0007669"/>
    <property type="project" value="UniProtKB-SubCell"/>
</dbReference>
<evidence type="ECO:0000256" key="6">
    <source>
        <dbReference type="ARBA" id="ARBA00022989"/>
    </source>
</evidence>
<sequence>MATETSIPDTPASGGWGRVERRNAALVLGAVGMLHLVGWGMYLAAQDSFTAAGGLAAAGMTAYLLGVRHGFDADHVAVIDDATRLLMQRGKKPVATGMWFALGHAGVVVALAMAVAFVAGPAAQRWAEQVGGRVGLWVSLFVVAVLAVLAVLNALVLRDAVRLLRRARAGEVGDSEVELVLGRRGLLARLLRGRMSLVGQSWHLLVIGFLFGLGMQTATEVTVLALVAPGELSAMAVLSLPLLFAAGMCTVDSIDGMLMSRAYTWSLARPLRRLWVNVTTTTLTVVLAAVVALVVLAGVFDELGAAGLAPVAAIGDHFELLGYLTLAAFMAVWGGAALWWRFSGADRRTAGAPSR</sequence>
<feature type="transmembrane region" description="Helical" evidence="8">
    <location>
        <begin position="274"/>
        <end position="300"/>
    </location>
</feature>
<comment type="similarity">
    <text evidence="2 8">Belongs to the NiCoT transporter (TC 2.A.52) family.</text>
</comment>
<dbReference type="RefSeq" id="WP_154077548.1">
    <property type="nucleotide sequence ID" value="NZ_CP045929.1"/>
</dbReference>
<keyword evidence="3 8" id="KW-0813">Transport</keyword>
<keyword evidence="6 8" id="KW-1133">Transmembrane helix</keyword>
<dbReference type="EMBL" id="CP045929">
    <property type="protein sequence ID" value="QGK70971.1"/>
    <property type="molecule type" value="Genomic_DNA"/>
</dbReference>
<comment type="subcellular location">
    <subcellularLocation>
        <location evidence="8">Cell membrane</location>
        <topology evidence="8">Multi-pass membrane protein</topology>
    </subcellularLocation>
    <subcellularLocation>
        <location evidence="1">Endomembrane system</location>
        <topology evidence="1">Multi-pass membrane protein</topology>
    </subcellularLocation>
</comment>
<keyword evidence="4" id="KW-0533">Nickel</keyword>
<evidence type="ECO:0000256" key="3">
    <source>
        <dbReference type="ARBA" id="ARBA00022448"/>
    </source>
</evidence>
<evidence type="ECO:0000256" key="4">
    <source>
        <dbReference type="ARBA" id="ARBA00022596"/>
    </source>
</evidence>
<dbReference type="Proteomes" id="UP000371041">
    <property type="component" value="Chromosome"/>
</dbReference>
<feature type="transmembrane region" description="Helical" evidence="8">
    <location>
        <begin position="234"/>
        <end position="254"/>
    </location>
</feature>
<feature type="transmembrane region" description="Helical" evidence="8">
    <location>
        <begin position="97"/>
        <end position="122"/>
    </location>
</feature>
<dbReference type="InterPro" id="IPR004688">
    <property type="entry name" value="Ni/Co_transpt"/>
</dbReference>
<dbReference type="AlphaFoldDB" id="A0A5Q3Q8H1"/>
<dbReference type="PANTHER" id="PTHR31611:SF0">
    <property type="entry name" value="HIGH-AFFINITY NICKEL TRANSPORT PROTEIN NIC1"/>
    <property type="match status" value="1"/>
</dbReference>
<feature type="transmembrane region" description="Helical" evidence="8">
    <location>
        <begin position="48"/>
        <end position="66"/>
    </location>
</feature>
<reference evidence="10" key="1">
    <citation type="submission" date="2019-11" db="EMBL/GenBank/DDBJ databases">
        <title>The complete genome sequence of Saccharopolyspora sp. E2A.</title>
        <authorList>
            <person name="Zhang G."/>
        </authorList>
    </citation>
    <scope>NUCLEOTIDE SEQUENCE [LARGE SCALE GENOMIC DNA]</scope>
    <source>
        <strain evidence="10">E2A</strain>
    </source>
</reference>
<dbReference type="PANTHER" id="PTHR31611">
    <property type="entry name" value="HIGH-AFFINITY NICKEL TRANSPORT PROTEIN NIC1"/>
    <property type="match status" value="1"/>
</dbReference>
<name>A0A5Q3Q8H1_9PSEU</name>
<feature type="transmembrane region" description="Helical" evidence="8">
    <location>
        <begin position="134"/>
        <end position="156"/>
    </location>
</feature>
<gene>
    <name evidence="9" type="ORF">GIY23_16905</name>
</gene>
<dbReference type="GO" id="GO:0012505">
    <property type="term" value="C:endomembrane system"/>
    <property type="evidence" value="ECO:0007669"/>
    <property type="project" value="UniProtKB-SubCell"/>
</dbReference>
<keyword evidence="10" id="KW-1185">Reference proteome</keyword>